<evidence type="ECO:0000313" key="3">
    <source>
        <dbReference type="EMBL" id="GMR49857.1"/>
    </source>
</evidence>
<feature type="domain" description="C2H2-type" evidence="2">
    <location>
        <begin position="77"/>
        <end position="107"/>
    </location>
</feature>
<keyword evidence="1" id="KW-0863">Zinc-finger</keyword>
<comment type="caution">
    <text evidence="3">The sequence shown here is derived from an EMBL/GenBank/DDBJ whole genome shotgun (WGS) entry which is preliminary data.</text>
</comment>
<reference evidence="4" key="1">
    <citation type="submission" date="2022-10" db="EMBL/GenBank/DDBJ databases">
        <title>Genome assembly of Pristionchus species.</title>
        <authorList>
            <person name="Yoshida K."/>
            <person name="Sommer R.J."/>
        </authorList>
    </citation>
    <scope>NUCLEOTIDE SEQUENCE [LARGE SCALE GENOMIC DNA]</scope>
    <source>
        <strain evidence="4">RS5460</strain>
    </source>
</reference>
<keyword evidence="1" id="KW-0862">Zinc</keyword>
<dbReference type="InterPro" id="IPR013087">
    <property type="entry name" value="Znf_C2H2_type"/>
</dbReference>
<keyword evidence="1" id="KW-0479">Metal-binding</keyword>
<dbReference type="EMBL" id="BTRK01000004">
    <property type="protein sequence ID" value="GMR49857.1"/>
    <property type="molecule type" value="Genomic_DNA"/>
</dbReference>
<evidence type="ECO:0000256" key="1">
    <source>
        <dbReference type="PROSITE-ProRule" id="PRU00042"/>
    </source>
</evidence>
<name>A0AAN5I2S7_9BILA</name>
<dbReference type="AlphaFoldDB" id="A0AAN5I2S7"/>
<evidence type="ECO:0000259" key="2">
    <source>
        <dbReference type="PROSITE" id="PS50157"/>
    </source>
</evidence>
<sequence length="120" mass="13772">EPIDDYATHTEPIIDLYCPSTGTSRRINQNSEAASEARTKSIEASQLRQAIMLNPSQTVREYLICQKTQKSKKAQPYECLTCGVKFDLKAELRLHFFNNQGHTDQEQVSVVCNFRRFSEE</sequence>
<dbReference type="Proteomes" id="UP001328107">
    <property type="component" value="Unassembled WGS sequence"/>
</dbReference>
<protein>
    <recommendedName>
        <fullName evidence="2">C2H2-type domain-containing protein</fullName>
    </recommendedName>
</protein>
<evidence type="ECO:0000313" key="4">
    <source>
        <dbReference type="Proteomes" id="UP001328107"/>
    </source>
</evidence>
<keyword evidence="4" id="KW-1185">Reference proteome</keyword>
<organism evidence="3 4">
    <name type="scientific">Pristionchus mayeri</name>
    <dbReference type="NCBI Taxonomy" id="1317129"/>
    <lineage>
        <taxon>Eukaryota</taxon>
        <taxon>Metazoa</taxon>
        <taxon>Ecdysozoa</taxon>
        <taxon>Nematoda</taxon>
        <taxon>Chromadorea</taxon>
        <taxon>Rhabditida</taxon>
        <taxon>Rhabditina</taxon>
        <taxon>Diplogasteromorpha</taxon>
        <taxon>Diplogasteroidea</taxon>
        <taxon>Neodiplogasteridae</taxon>
        <taxon>Pristionchus</taxon>
    </lineage>
</organism>
<gene>
    <name evidence="3" type="ORF">PMAYCL1PPCAC_20052</name>
</gene>
<dbReference type="GO" id="GO:0008270">
    <property type="term" value="F:zinc ion binding"/>
    <property type="evidence" value="ECO:0007669"/>
    <property type="project" value="UniProtKB-KW"/>
</dbReference>
<accession>A0AAN5I2S7</accession>
<dbReference type="PROSITE" id="PS50157">
    <property type="entry name" value="ZINC_FINGER_C2H2_2"/>
    <property type="match status" value="1"/>
</dbReference>
<feature type="non-terminal residue" evidence="3">
    <location>
        <position position="120"/>
    </location>
</feature>
<proteinExistence type="predicted"/>
<feature type="non-terminal residue" evidence="3">
    <location>
        <position position="1"/>
    </location>
</feature>